<evidence type="ECO:0000313" key="1">
    <source>
        <dbReference type="EMBL" id="KAH6937380.1"/>
    </source>
</evidence>
<sequence length="416" mass="48216">MPPLLLPRRLRFIRRAGTCGHLIVAALLTACCTALLAPTLSVIADGLPSRRYLSALGRRAGHQHHDDVQGDDEGHRSVVKGERLRPAGASINRSQKLPWFFTNGTEWPRPSRKLVNVWPDPLSPHDDRIVAQLMYLPPDYHGNMNRTSPRTKAIMLDGPWDDFMDGRRRFLLDRCPVDDCYLYNNYKDVKKGTELAAVVFKGSYSGPPLSTKKKQVWILHLLENPLHTGYIVDEGRGIDWVASYRSDSEIVTPYSKFVLYDPNVKNIRHHYDYVQNKTKMAAWFVSNCETTNKRLEYVHELQKYIEVGKNHNVIPVVMGASRKEYRAVAPYHSYIHVDDFASPKELAEYLVLLSRNRPLYNHYFEWKGTGEFINTYFWCRLCAMLHAPPPRPETRRNQEVYRWWKDRTCTTVDRSS</sequence>
<name>A0ACB7SRZ0_HYAAI</name>
<protein>
    <submittedName>
        <fullName evidence="1">Uncharacterized protein</fullName>
    </submittedName>
</protein>
<reference evidence="1" key="1">
    <citation type="submission" date="2020-05" db="EMBL/GenBank/DDBJ databases">
        <title>Large-scale comparative analyses of tick genomes elucidate their genetic diversity and vector capacities.</title>
        <authorList>
            <person name="Jia N."/>
            <person name="Wang J."/>
            <person name="Shi W."/>
            <person name="Du L."/>
            <person name="Sun Y."/>
            <person name="Zhan W."/>
            <person name="Jiang J."/>
            <person name="Wang Q."/>
            <person name="Zhang B."/>
            <person name="Ji P."/>
            <person name="Sakyi L.B."/>
            <person name="Cui X."/>
            <person name="Yuan T."/>
            <person name="Jiang B."/>
            <person name="Yang W."/>
            <person name="Lam T.T.-Y."/>
            <person name="Chang Q."/>
            <person name="Ding S."/>
            <person name="Wang X."/>
            <person name="Zhu J."/>
            <person name="Ruan X."/>
            <person name="Zhao L."/>
            <person name="Wei J."/>
            <person name="Que T."/>
            <person name="Du C."/>
            <person name="Cheng J."/>
            <person name="Dai P."/>
            <person name="Han X."/>
            <person name="Huang E."/>
            <person name="Gao Y."/>
            <person name="Liu J."/>
            <person name="Shao H."/>
            <person name="Ye R."/>
            <person name="Li L."/>
            <person name="Wei W."/>
            <person name="Wang X."/>
            <person name="Wang C."/>
            <person name="Yang T."/>
            <person name="Huo Q."/>
            <person name="Li W."/>
            <person name="Guo W."/>
            <person name="Chen H."/>
            <person name="Zhou L."/>
            <person name="Ni X."/>
            <person name="Tian J."/>
            <person name="Zhou Y."/>
            <person name="Sheng Y."/>
            <person name="Liu T."/>
            <person name="Pan Y."/>
            <person name="Xia L."/>
            <person name="Li J."/>
            <person name="Zhao F."/>
            <person name="Cao W."/>
        </authorList>
    </citation>
    <scope>NUCLEOTIDE SEQUENCE</scope>
    <source>
        <strain evidence="1">Hyas-2018</strain>
    </source>
</reference>
<proteinExistence type="predicted"/>
<keyword evidence="2" id="KW-1185">Reference proteome</keyword>
<organism evidence="1 2">
    <name type="scientific">Hyalomma asiaticum</name>
    <name type="common">Tick</name>
    <dbReference type="NCBI Taxonomy" id="266040"/>
    <lineage>
        <taxon>Eukaryota</taxon>
        <taxon>Metazoa</taxon>
        <taxon>Ecdysozoa</taxon>
        <taxon>Arthropoda</taxon>
        <taxon>Chelicerata</taxon>
        <taxon>Arachnida</taxon>
        <taxon>Acari</taxon>
        <taxon>Parasitiformes</taxon>
        <taxon>Ixodida</taxon>
        <taxon>Ixodoidea</taxon>
        <taxon>Ixodidae</taxon>
        <taxon>Hyalomminae</taxon>
        <taxon>Hyalomma</taxon>
    </lineage>
</organism>
<dbReference type="EMBL" id="CM023483">
    <property type="protein sequence ID" value="KAH6937380.1"/>
    <property type="molecule type" value="Genomic_DNA"/>
</dbReference>
<dbReference type="Proteomes" id="UP000821845">
    <property type="component" value="Chromosome 3"/>
</dbReference>
<accession>A0ACB7SRZ0</accession>
<evidence type="ECO:0000313" key="2">
    <source>
        <dbReference type="Proteomes" id="UP000821845"/>
    </source>
</evidence>
<comment type="caution">
    <text evidence="1">The sequence shown here is derived from an EMBL/GenBank/DDBJ whole genome shotgun (WGS) entry which is preliminary data.</text>
</comment>
<gene>
    <name evidence="1" type="ORF">HPB50_027524</name>
</gene>